<keyword evidence="2 4" id="KW-0808">Transferase</keyword>
<dbReference type="Pfam" id="PF00534">
    <property type="entry name" value="Glycos_transf_1"/>
    <property type="match status" value="1"/>
</dbReference>
<evidence type="ECO:0000259" key="3">
    <source>
        <dbReference type="Pfam" id="PF00534"/>
    </source>
</evidence>
<proteinExistence type="predicted"/>
<evidence type="ECO:0000256" key="1">
    <source>
        <dbReference type="ARBA" id="ARBA00022676"/>
    </source>
</evidence>
<dbReference type="EMBL" id="SGSU01000023">
    <property type="protein sequence ID" value="RZG64435.1"/>
    <property type="molecule type" value="Genomic_DNA"/>
</dbReference>
<dbReference type="RefSeq" id="WP_130148178.1">
    <property type="nucleotide sequence ID" value="NZ_SGSU01000023.1"/>
</dbReference>
<dbReference type="GO" id="GO:1901135">
    <property type="term" value="P:carbohydrate derivative metabolic process"/>
    <property type="evidence" value="ECO:0007669"/>
    <property type="project" value="UniProtKB-ARBA"/>
</dbReference>
<dbReference type="Gene3D" id="3.40.50.2000">
    <property type="entry name" value="Glycogen Phosphorylase B"/>
    <property type="match status" value="2"/>
</dbReference>
<dbReference type="GO" id="GO:0016757">
    <property type="term" value="F:glycosyltransferase activity"/>
    <property type="evidence" value="ECO:0007669"/>
    <property type="project" value="UniProtKB-KW"/>
</dbReference>
<dbReference type="InterPro" id="IPR001296">
    <property type="entry name" value="Glyco_trans_1"/>
</dbReference>
<name>A0A4Q7AVG3_9GAMM</name>
<protein>
    <submittedName>
        <fullName evidence="4">Glycosyltransferase</fullName>
    </submittedName>
</protein>
<gene>
    <name evidence="4" type="ORF">EXE25_16585</name>
</gene>
<reference evidence="4 5" key="1">
    <citation type="submission" date="2019-02" db="EMBL/GenBank/DDBJ databases">
        <title>The Batch Genome Submission of Acinetobacter spp. strains.</title>
        <authorList>
            <person name="Qin J."/>
            <person name="Hu Y."/>
            <person name="Ye H."/>
            <person name="Wei L."/>
            <person name="Feng Y."/>
            <person name="Zong Z."/>
        </authorList>
    </citation>
    <scope>NUCLEOTIDE SEQUENCE [LARGE SCALE GENOMIC DNA]</scope>
    <source>
        <strain evidence="4 5">WCHABo060081</strain>
    </source>
</reference>
<accession>A0A4Q7AVG3</accession>
<sequence>MTDYKNFYFCNLDFGKQLTGVERAALKRARLFKNYFGISAVFLTSRFNTELDENIENLKKIGWMPKSCDVLNVYEYLRGGYTNELKISNHFALDQSLYNVVEVDVNPMHEKWISKVDQNFYKYVVWNNIKKEKIVFVNNLFNNKIIKREKFDKNGRLFAIQELDENGKVTIEDLIHIDGHLVLQRYFGENSRLLKIVLFTQSGMVDQIFTGEEQLVDYWLRKIIDINEKSCFIIDRNPNWNIALRNFHEQNGQKSISIFHSSHLVEREDDIMTGQLNSNFKYVLEKKYTVDHIITLTDHQKIDIQKRFNQVDNITAIPHSIDDEPEKIIFKQRDPNKIVALCRLAPEKQVVDMVLMMSELLKTNPAMQLYIYGDGGEKTNIINKINELNLNRNIHLIGYVEDISKAYNDAVFSLLTSRCEGFSLAVLESLCHGVPAASYDIPYGPSSMIQNNVNGILVEHGNYKMMAQEISKILSAKGKLEKMSQSAYGSIAKYKEDNVAKIWKALI</sequence>
<dbReference type="PANTHER" id="PTHR12526">
    <property type="entry name" value="GLYCOSYLTRANSFERASE"/>
    <property type="match status" value="1"/>
</dbReference>
<evidence type="ECO:0000256" key="2">
    <source>
        <dbReference type="ARBA" id="ARBA00022679"/>
    </source>
</evidence>
<organism evidence="4 5">
    <name type="scientific">Acinetobacter bouvetii</name>
    <dbReference type="NCBI Taxonomy" id="202951"/>
    <lineage>
        <taxon>Bacteria</taxon>
        <taxon>Pseudomonadati</taxon>
        <taxon>Pseudomonadota</taxon>
        <taxon>Gammaproteobacteria</taxon>
        <taxon>Moraxellales</taxon>
        <taxon>Moraxellaceae</taxon>
        <taxon>Acinetobacter</taxon>
    </lineage>
</organism>
<dbReference type="PANTHER" id="PTHR12526:SF629">
    <property type="entry name" value="TEICHURONIC ACID BIOSYNTHESIS GLYCOSYLTRANSFERASE TUAH-RELATED"/>
    <property type="match status" value="1"/>
</dbReference>
<keyword evidence="1" id="KW-0328">Glycosyltransferase</keyword>
<evidence type="ECO:0000313" key="5">
    <source>
        <dbReference type="Proteomes" id="UP000293483"/>
    </source>
</evidence>
<feature type="domain" description="Glycosyl transferase family 1" evidence="3">
    <location>
        <begin position="328"/>
        <end position="488"/>
    </location>
</feature>
<comment type="caution">
    <text evidence="4">The sequence shown here is derived from an EMBL/GenBank/DDBJ whole genome shotgun (WGS) entry which is preliminary data.</text>
</comment>
<evidence type="ECO:0000313" key="4">
    <source>
        <dbReference type="EMBL" id="RZG64435.1"/>
    </source>
</evidence>
<dbReference type="SUPFAM" id="SSF53756">
    <property type="entry name" value="UDP-Glycosyltransferase/glycogen phosphorylase"/>
    <property type="match status" value="1"/>
</dbReference>
<dbReference type="Proteomes" id="UP000293483">
    <property type="component" value="Unassembled WGS sequence"/>
</dbReference>
<dbReference type="AlphaFoldDB" id="A0A4Q7AVG3"/>
<dbReference type="STRING" id="202951.GCA_001485025_01706"/>